<dbReference type="Pfam" id="PF00646">
    <property type="entry name" value="F-box"/>
    <property type="match status" value="1"/>
</dbReference>
<evidence type="ECO:0000313" key="2">
    <source>
        <dbReference type="EMBL" id="KAH7362138.1"/>
    </source>
</evidence>
<dbReference type="AlphaFoldDB" id="A0A8K0TKP8"/>
<dbReference type="InterPro" id="IPR036047">
    <property type="entry name" value="F-box-like_dom_sf"/>
</dbReference>
<dbReference type="SUPFAM" id="SSF81383">
    <property type="entry name" value="F-box domain"/>
    <property type="match status" value="1"/>
</dbReference>
<evidence type="ECO:0000313" key="3">
    <source>
        <dbReference type="Proteomes" id="UP000813385"/>
    </source>
</evidence>
<feature type="domain" description="F-box" evidence="1">
    <location>
        <begin position="27"/>
        <end position="58"/>
    </location>
</feature>
<reference evidence="2" key="1">
    <citation type="journal article" date="2021" name="Nat. Commun.">
        <title>Genetic determinants of endophytism in the Arabidopsis root mycobiome.</title>
        <authorList>
            <person name="Mesny F."/>
            <person name="Miyauchi S."/>
            <person name="Thiergart T."/>
            <person name="Pickel B."/>
            <person name="Atanasova L."/>
            <person name="Karlsson M."/>
            <person name="Huettel B."/>
            <person name="Barry K.W."/>
            <person name="Haridas S."/>
            <person name="Chen C."/>
            <person name="Bauer D."/>
            <person name="Andreopoulos W."/>
            <person name="Pangilinan J."/>
            <person name="LaButti K."/>
            <person name="Riley R."/>
            <person name="Lipzen A."/>
            <person name="Clum A."/>
            <person name="Drula E."/>
            <person name="Henrissat B."/>
            <person name="Kohler A."/>
            <person name="Grigoriev I.V."/>
            <person name="Martin F.M."/>
            <person name="Hacquard S."/>
        </authorList>
    </citation>
    <scope>NUCLEOTIDE SEQUENCE</scope>
    <source>
        <strain evidence="2">MPI-CAGE-AT-0016</strain>
    </source>
</reference>
<proteinExistence type="predicted"/>
<dbReference type="EMBL" id="JAGPXD010000003">
    <property type="protein sequence ID" value="KAH7362138.1"/>
    <property type="molecule type" value="Genomic_DNA"/>
</dbReference>
<keyword evidence="3" id="KW-1185">Reference proteome</keyword>
<dbReference type="OrthoDB" id="3766406at2759"/>
<comment type="caution">
    <text evidence="2">The sequence shown here is derived from an EMBL/GenBank/DDBJ whole genome shotgun (WGS) entry which is preliminary data.</text>
</comment>
<sequence>MTLQPYMKLLRGNRGVTKPQDNSLSHFLALPVDVVALIIYHLGTFDRFRLSHTCRSMRVFFGGDQWRTCLDDIQKHEPVNYAKFVDDMVFSTPGLWKCMECGGVHRLDLHVSNPTPSTDGQGSPRDCKDATIQFIETDSYRQMHVQLAVNLHRLNRRSKLDNISQEYLEKLMAPVSKEIEPLHPQTTTGSYRRRHRVIKGRFYIKETASFSTKWSLVPTSARKGREHLHNLFLDEPYNIRICQHLTVDSGVKQSVAHKHEMHRLNGTPFNTDLERAIEEILTVDFSAGVSISCRECPTDCELMCSGFLGGKVTFRIWKNLGKGEPGIDMPRLALDHATTPPGVTYVPHGRKSIRQAWEASSGKKK</sequence>
<gene>
    <name evidence="2" type="ORF">B0T11DRAFT_317927</name>
</gene>
<dbReference type="Proteomes" id="UP000813385">
    <property type="component" value="Unassembled WGS sequence"/>
</dbReference>
<accession>A0A8K0TKP8</accession>
<organism evidence="2 3">
    <name type="scientific">Plectosphaerella cucumerina</name>
    <dbReference type="NCBI Taxonomy" id="40658"/>
    <lineage>
        <taxon>Eukaryota</taxon>
        <taxon>Fungi</taxon>
        <taxon>Dikarya</taxon>
        <taxon>Ascomycota</taxon>
        <taxon>Pezizomycotina</taxon>
        <taxon>Sordariomycetes</taxon>
        <taxon>Hypocreomycetidae</taxon>
        <taxon>Glomerellales</taxon>
        <taxon>Plectosphaerellaceae</taxon>
        <taxon>Plectosphaerella</taxon>
    </lineage>
</organism>
<protein>
    <recommendedName>
        <fullName evidence="1">F-box domain-containing protein</fullName>
    </recommendedName>
</protein>
<name>A0A8K0TKP8_9PEZI</name>
<evidence type="ECO:0000259" key="1">
    <source>
        <dbReference type="Pfam" id="PF00646"/>
    </source>
</evidence>
<dbReference type="InterPro" id="IPR001810">
    <property type="entry name" value="F-box_dom"/>
</dbReference>